<evidence type="ECO:0000256" key="2">
    <source>
        <dbReference type="ARBA" id="ARBA00022737"/>
    </source>
</evidence>
<dbReference type="Pfam" id="PF13041">
    <property type="entry name" value="PPR_2"/>
    <property type="match status" value="3"/>
</dbReference>
<feature type="repeat" description="PPR" evidence="3">
    <location>
        <begin position="96"/>
        <end position="131"/>
    </location>
</feature>
<keyword evidence="5" id="KW-1185">Reference proteome</keyword>
<dbReference type="PANTHER" id="PTHR47941">
    <property type="entry name" value="PENTATRICOPEPTIDE REPEAT-CONTAINING PROTEIN 3, MITOCHONDRIAL"/>
    <property type="match status" value="1"/>
</dbReference>
<organism evidence="4 5">
    <name type="scientific">Rosa chinensis</name>
    <name type="common">China rose</name>
    <dbReference type="NCBI Taxonomy" id="74649"/>
    <lineage>
        <taxon>Eukaryota</taxon>
        <taxon>Viridiplantae</taxon>
        <taxon>Streptophyta</taxon>
        <taxon>Embryophyta</taxon>
        <taxon>Tracheophyta</taxon>
        <taxon>Spermatophyta</taxon>
        <taxon>Magnoliopsida</taxon>
        <taxon>eudicotyledons</taxon>
        <taxon>Gunneridae</taxon>
        <taxon>Pentapetalae</taxon>
        <taxon>rosids</taxon>
        <taxon>fabids</taxon>
        <taxon>Rosales</taxon>
        <taxon>Rosaceae</taxon>
        <taxon>Rosoideae</taxon>
        <taxon>Rosoideae incertae sedis</taxon>
        <taxon>Rosa</taxon>
    </lineage>
</organism>
<dbReference type="NCBIfam" id="TIGR00756">
    <property type="entry name" value="PPR"/>
    <property type="match status" value="7"/>
</dbReference>
<dbReference type="PROSITE" id="PS51375">
    <property type="entry name" value="PPR"/>
    <property type="match status" value="7"/>
</dbReference>
<proteinExistence type="inferred from homology"/>
<feature type="repeat" description="PPR" evidence="3">
    <location>
        <begin position="264"/>
        <end position="298"/>
    </location>
</feature>
<feature type="repeat" description="PPR" evidence="3">
    <location>
        <begin position="44"/>
        <end position="78"/>
    </location>
</feature>
<dbReference type="Proteomes" id="UP000238479">
    <property type="component" value="Chromosome 5"/>
</dbReference>
<feature type="repeat" description="PPR" evidence="3">
    <location>
        <begin position="229"/>
        <end position="263"/>
    </location>
</feature>
<dbReference type="AlphaFoldDB" id="A0A2P6QLK0"/>
<evidence type="ECO:0000256" key="1">
    <source>
        <dbReference type="ARBA" id="ARBA00007626"/>
    </source>
</evidence>
<feature type="repeat" description="PPR" evidence="3">
    <location>
        <begin position="327"/>
        <end position="361"/>
    </location>
</feature>
<dbReference type="InterPro" id="IPR011990">
    <property type="entry name" value="TPR-like_helical_dom_sf"/>
</dbReference>
<feature type="repeat" description="PPR" evidence="3">
    <location>
        <begin position="132"/>
        <end position="166"/>
    </location>
</feature>
<accession>A0A2P6QLK0</accession>
<dbReference type="Gene3D" id="1.25.40.10">
    <property type="entry name" value="Tetratricopeptide repeat domain"/>
    <property type="match status" value="4"/>
</dbReference>
<evidence type="ECO:0000313" key="4">
    <source>
        <dbReference type="EMBL" id="PRQ35049.1"/>
    </source>
</evidence>
<comment type="caution">
    <text evidence="4">The sequence shown here is derived from an EMBL/GenBank/DDBJ whole genome shotgun (WGS) entry which is preliminary data.</text>
</comment>
<dbReference type="Pfam" id="PF01535">
    <property type="entry name" value="PPR"/>
    <property type="match status" value="1"/>
</dbReference>
<dbReference type="InterPro" id="IPR002885">
    <property type="entry name" value="PPR_rpt"/>
</dbReference>
<dbReference type="OMA" id="MDEINIQ"/>
<reference evidence="4 5" key="1">
    <citation type="journal article" date="2018" name="Nat. Genet.">
        <title>The Rosa genome provides new insights in the design of modern roses.</title>
        <authorList>
            <person name="Bendahmane M."/>
        </authorList>
    </citation>
    <scope>NUCLEOTIDE SEQUENCE [LARGE SCALE GENOMIC DNA]</scope>
    <source>
        <strain evidence="5">cv. Old Blush</strain>
    </source>
</reference>
<feature type="repeat" description="PPR" evidence="3">
    <location>
        <begin position="194"/>
        <end position="228"/>
    </location>
</feature>
<sequence length="389" mass="43491">MLLCGIVPNDYTLSIIINCYCRLNQMGFSLSVLGSFFKWGLQPNVFTFNTLINGFVLQNRVDEAALVFRKMVEAGHCKPDETTLIGKMEERGCEPDIFTYSTIIIHSLCKDTLIDEALTLFSEMISRGIAPDVVTYTSLIQGDCNIGHWKKATRLLNEMLSKGIFPNVFTFNVLVDTFCKEGMVVEAESGSMVDVQSYRILINGYCKARNINKAYKIFKEMHRMELVPDTITYSTLIDGFCKAGRLQEAEKLFSEMLGCGQLPDVETYAVILDGLCNNQQLSTAVEFLREMEANKIELDNVVYTLVIEVIEAEKLLREMGGKGCSPDGCTYNTIIRGLLNNSKTSWAMKFIQEMVELGFSADASTMELIVGLLSKDIVDPSLLPLFKGS</sequence>
<dbReference type="Pfam" id="PF12854">
    <property type="entry name" value="PPR_1"/>
    <property type="match status" value="3"/>
</dbReference>
<evidence type="ECO:0000313" key="5">
    <source>
        <dbReference type="Proteomes" id="UP000238479"/>
    </source>
</evidence>
<keyword evidence="2" id="KW-0677">Repeat</keyword>
<dbReference type="EMBL" id="PDCK01000043">
    <property type="protein sequence ID" value="PRQ35049.1"/>
    <property type="molecule type" value="Genomic_DNA"/>
</dbReference>
<comment type="similarity">
    <text evidence="1">Belongs to the PPR family. P subfamily.</text>
</comment>
<gene>
    <name evidence="4" type="ORF">RchiOBHm_Chr5g0075791</name>
</gene>
<evidence type="ECO:0000256" key="3">
    <source>
        <dbReference type="PROSITE-ProRule" id="PRU00708"/>
    </source>
</evidence>
<dbReference type="Gramene" id="PRQ35049">
    <property type="protein sequence ID" value="PRQ35049"/>
    <property type="gene ID" value="RchiOBHm_Chr5g0075791"/>
</dbReference>
<name>A0A2P6QLK0_ROSCH</name>
<protein>
    <submittedName>
        <fullName evidence="4">Putative pentatricopeptide</fullName>
    </submittedName>
</protein>